<feature type="chain" id="PRO_5020904473" description="Chondroitin AC lyase" evidence="1">
    <location>
        <begin position="20"/>
        <end position="876"/>
    </location>
</feature>
<protein>
    <recommendedName>
        <fullName evidence="4">Chondroitin AC lyase</fullName>
    </recommendedName>
</protein>
<name>A0A4Q5M5I6_9BACT</name>
<keyword evidence="3" id="KW-1185">Reference proteome</keyword>
<dbReference type="InterPro" id="IPR055015">
    <property type="entry name" value="GCX_COOH"/>
</dbReference>
<organism evidence="2 3">
    <name type="scientific">Emticicia agri</name>
    <dbReference type="NCBI Taxonomy" id="2492393"/>
    <lineage>
        <taxon>Bacteria</taxon>
        <taxon>Pseudomonadati</taxon>
        <taxon>Bacteroidota</taxon>
        <taxon>Cytophagia</taxon>
        <taxon>Cytophagales</taxon>
        <taxon>Leadbetterellaceae</taxon>
        <taxon>Emticicia</taxon>
    </lineage>
</organism>
<dbReference type="EMBL" id="SEWF01000001">
    <property type="protein sequence ID" value="RYU97708.1"/>
    <property type="molecule type" value="Genomic_DNA"/>
</dbReference>
<comment type="caution">
    <text evidence="2">The sequence shown here is derived from an EMBL/GenBank/DDBJ whole genome shotgun (WGS) entry which is preliminary data.</text>
</comment>
<gene>
    <name evidence="2" type="ORF">EWM59_00870</name>
</gene>
<evidence type="ECO:0008006" key="4">
    <source>
        <dbReference type="Google" id="ProtNLM"/>
    </source>
</evidence>
<evidence type="ECO:0000313" key="2">
    <source>
        <dbReference type="EMBL" id="RYU97708.1"/>
    </source>
</evidence>
<dbReference type="Gene3D" id="2.70.98.70">
    <property type="match status" value="1"/>
</dbReference>
<proteinExistence type="predicted"/>
<accession>A0A4Q5M5I6</accession>
<dbReference type="Gene3D" id="1.50.10.100">
    <property type="entry name" value="Chondroitin AC/alginate lyase"/>
    <property type="match status" value="1"/>
</dbReference>
<dbReference type="OrthoDB" id="9806009at2"/>
<evidence type="ECO:0000256" key="1">
    <source>
        <dbReference type="SAM" id="SignalP"/>
    </source>
</evidence>
<keyword evidence="1" id="KW-0732">Signal</keyword>
<dbReference type="NCBIfam" id="NF045639">
    <property type="entry name" value="GCX_COOH"/>
    <property type="match status" value="1"/>
</dbReference>
<reference evidence="2 3" key="1">
    <citation type="submission" date="2019-02" db="EMBL/GenBank/DDBJ databases">
        <title>Bacterial novel species Emticicia sp. 17J42-9 isolated from soil.</title>
        <authorList>
            <person name="Jung H.-Y."/>
        </authorList>
    </citation>
    <scope>NUCLEOTIDE SEQUENCE [LARGE SCALE GENOMIC DNA]</scope>
    <source>
        <strain evidence="2 3">17J42-9</strain>
    </source>
</reference>
<dbReference type="Proteomes" id="UP000293162">
    <property type="component" value="Unassembled WGS sequence"/>
</dbReference>
<sequence>MKRILLALLYWSITIHLQAQLPVVNTRPRIMMTADLKATLMAKKNANTPEWQALLTEANSYSTKPVMSWSPATANTWDTNYIFYSYQASSWEDATMPLAFAHLLTKTTNAGANPTAYSNKLMQLADSIMLANRRYRSQINTWNHPLSRNDYYPSRHLGRIIGTIYDWCYDELGQARKDSLIHLMKQWFDDIRGNAYQRNDRATGNYFFGHVFCIAHFGYAIGNDDPRSKEMIDWARIRFDGTPSPDVAPQDVPDNDLADTWENGYNSYKVTSYGFPPAQAYTGLPSKGGLQIQGWSYGSGNNVRILDYMALVKMATGEDIIETKISWIQDLVKALHHSLLPNGHEIDHDGDWGDIYGPYLNHHFSERLAFVLEGKPLGEQAQYFQKSEYKPFLIYGNIVNRLYNWEKFYFPNTTRPSAPFDNQLWYSGFNQGHNLGIGNRTSPVFLMRNKWADSTATWAVFRADAATYDDHKHFAGGSFEICRGGSYILTNASNVGKSGYPLLGDNTMAENSGANNTLYFDDFGDYQQTGSTFKGGQGYYGKDDLKAVQMDDSLTYVRTDLSSCYDKSYYPEIYLRKLNYFIRGFLYLRSSNLFLSYDQISAKNSTNPQGQYKKHLRWHFMANPTVNGNLIKSSHRGSDIYIKTLIPANPDISVVDESNNPDNTSGPIMNYYFNSPTWRTEVKYSDNPLEQEFLTVLQSTIRNTTAPTIDNINSTDGKMKGAVVTANNGKKEIAFFNTDLNPLQAGITTTHYTFPNSGDIRHTICGVVPNAKYQVTVTGNEVNIVHNANGNRTASMAGVLQFMTTAVPCPNEMTFSNSVATGNYKTGNTISTQNGSTTQIQNGTNVTFDAAKAIILNPTFEAQSGSVFKAQIGGCN</sequence>
<evidence type="ECO:0000313" key="3">
    <source>
        <dbReference type="Proteomes" id="UP000293162"/>
    </source>
</evidence>
<dbReference type="RefSeq" id="WP_130019054.1">
    <property type="nucleotide sequence ID" value="NZ_SEWF01000001.1"/>
</dbReference>
<feature type="signal peptide" evidence="1">
    <location>
        <begin position="1"/>
        <end position="19"/>
    </location>
</feature>
<dbReference type="InterPro" id="IPR008929">
    <property type="entry name" value="Chondroitin_lyas"/>
</dbReference>
<dbReference type="AlphaFoldDB" id="A0A4Q5M5I6"/>